<feature type="domain" description="Bromo" evidence="4">
    <location>
        <begin position="156"/>
        <end position="227"/>
    </location>
</feature>
<dbReference type="EMBL" id="JAGGNH010000001">
    <property type="protein sequence ID" value="KAJ0987096.1"/>
    <property type="molecule type" value="Genomic_DNA"/>
</dbReference>
<dbReference type="InterPro" id="IPR036427">
    <property type="entry name" value="Bromodomain-like_sf"/>
</dbReference>
<dbReference type="Gene3D" id="1.20.920.10">
    <property type="entry name" value="Bromodomain-like"/>
    <property type="match status" value="1"/>
</dbReference>
<proteinExistence type="predicted"/>
<sequence>MARSEDPEEGEGEIWGTWEELLLASAASRHGTNRWDSVAMEVQSRIPPSSAHLFTSLRCRQRFHLLQHRFSTTAAATAEGEPDVGSYFDVPRLEELRSSVVAEVRHEVDRSDLSISGLAAAAAFAEEPETDVVSPHAGSVPGVGSQPLFSFLHIVRSSKPGSVFARRLESQETAKYKGLIRRHVDLEMVGWRIERSGGAYTRAEFFRDLLLLCNNAIVFYPKASGEAIAAVHLRELISKEMAASKERPAQAQPPPVTPAPQPQPQPQLPKPKEDPDLAGSLLEKSTSAAPLMIVCRKRSSISAKKVDPDRKEEKEEKSDPDRKERDAEDPTLKKKTKERSSFPPTRGLRTNKTRSLPKNSNPDPSRISTHVVIPRRR</sequence>
<feature type="region of interest" description="Disordered" evidence="3">
    <location>
        <begin position="243"/>
        <end position="278"/>
    </location>
</feature>
<evidence type="ECO:0000256" key="2">
    <source>
        <dbReference type="PROSITE-ProRule" id="PRU00035"/>
    </source>
</evidence>
<feature type="compositionally biased region" description="Pro residues" evidence="3">
    <location>
        <begin position="251"/>
        <end position="269"/>
    </location>
</feature>
<dbReference type="SMART" id="SM00297">
    <property type="entry name" value="BROMO"/>
    <property type="match status" value="1"/>
</dbReference>
<feature type="region of interest" description="Disordered" evidence="3">
    <location>
        <begin position="302"/>
        <end position="377"/>
    </location>
</feature>
<evidence type="ECO:0000256" key="1">
    <source>
        <dbReference type="ARBA" id="ARBA00023117"/>
    </source>
</evidence>
<dbReference type="AlphaFoldDB" id="A0A9D5D855"/>
<dbReference type="Pfam" id="PF00439">
    <property type="entry name" value="Bromodomain"/>
    <property type="match status" value="1"/>
</dbReference>
<keyword evidence="6" id="KW-1185">Reference proteome</keyword>
<evidence type="ECO:0000313" key="5">
    <source>
        <dbReference type="EMBL" id="KAJ0987096.1"/>
    </source>
</evidence>
<organism evidence="5 6">
    <name type="scientific">Dioscorea zingiberensis</name>
    <dbReference type="NCBI Taxonomy" id="325984"/>
    <lineage>
        <taxon>Eukaryota</taxon>
        <taxon>Viridiplantae</taxon>
        <taxon>Streptophyta</taxon>
        <taxon>Embryophyta</taxon>
        <taxon>Tracheophyta</taxon>
        <taxon>Spermatophyta</taxon>
        <taxon>Magnoliopsida</taxon>
        <taxon>Liliopsida</taxon>
        <taxon>Dioscoreales</taxon>
        <taxon>Dioscoreaceae</taxon>
        <taxon>Dioscorea</taxon>
    </lineage>
</organism>
<reference evidence="5" key="1">
    <citation type="submission" date="2021-03" db="EMBL/GenBank/DDBJ databases">
        <authorList>
            <person name="Li Z."/>
            <person name="Yang C."/>
        </authorList>
    </citation>
    <scope>NUCLEOTIDE SEQUENCE</scope>
    <source>
        <strain evidence="5">Dzin_1.0</strain>
        <tissue evidence="5">Leaf</tissue>
    </source>
</reference>
<evidence type="ECO:0000313" key="6">
    <source>
        <dbReference type="Proteomes" id="UP001085076"/>
    </source>
</evidence>
<comment type="caution">
    <text evidence="5">The sequence shown here is derived from an EMBL/GenBank/DDBJ whole genome shotgun (WGS) entry which is preliminary data.</text>
</comment>
<keyword evidence="1 2" id="KW-0103">Bromodomain</keyword>
<dbReference type="PROSITE" id="PS50014">
    <property type="entry name" value="BROMODOMAIN_2"/>
    <property type="match status" value="1"/>
</dbReference>
<evidence type="ECO:0000259" key="4">
    <source>
        <dbReference type="PROSITE" id="PS50014"/>
    </source>
</evidence>
<reference evidence="5" key="2">
    <citation type="journal article" date="2022" name="Hortic Res">
        <title>The genome of Dioscorea zingiberensis sheds light on the biosynthesis, origin and evolution of the medicinally important diosgenin saponins.</title>
        <authorList>
            <person name="Li Y."/>
            <person name="Tan C."/>
            <person name="Li Z."/>
            <person name="Guo J."/>
            <person name="Li S."/>
            <person name="Chen X."/>
            <person name="Wang C."/>
            <person name="Dai X."/>
            <person name="Yang H."/>
            <person name="Song W."/>
            <person name="Hou L."/>
            <person name="Xu J."/>
            <person name="Tong Z."/>
            <person name="Xu A."/>
            <person name="Yuan X."/>
            <person name="Wang W."/>
            <person name="Yang Q."/>
            <person name="Chen L."/>
            <person name="Sun Z."/>
            <person name="Wang K."/>
            <person name="Pan B."/>
            <person name="Chen J."/>
            <person name="Bao Y."/>
            <person name="Liu F."/>
            <person name="Qi X."/>
            <person name="Gang D.R."/>
            <person name="Wen J."/>
            <person name="Li J."/>
        </authorList>
    </citation>
    <scope>NUCLEOTIDE SEQUENCE</scope>
    <source>
        <strain evidence="5">Dzin_1.0</strain>
    </source>
</reference>
<dbReference type="CDD" id="cd00167">
    <property type="entry name" value="SANT"/>
    <property type="match status" value="1"/>
</dbReference>
<dbReference type="Proteomes" id="UP001085076">
    <property type="component" value="Miscellaneous, Linkage group lg01"/>
</dbReference>
<feature type="compositionally biased region" description="Basic and acidic residues" evidence="3">
    <location>
        <begin position="304"/>
        <end position="332"/>
    </location>
</feature>
<dbReference type="CDD" id="cd04369">
    <property type="entry name" value="Bromodomain"/>
    <property type="match status" value="1"/>
</dbReference>
<dbReference type="PANTHER" id="PTHR37888:SF11">
    <property type="entry name" value="DNA-BINDING BROMODOMAIN-CONTAINING PROTEIN"/>
    <property type="match status" value="1"/>
</dbReference>
<dbReference type="SUPFAM" id="SSF47370">
    <property type="entry name" value="Bromodomain"/>
    <property type="match status" value="1"/>
</dbReference>
<protein>
    <recommendedName>
        <fullName evidence="4">Bromo domain-containing protein</fullName>
    </recommendedName>
</protein>
<dbReference type="PANTHER" id="PTHR37888">
    <property type="entry name" value="DNA-BINDING BROMODOMAIN-CONTAINING PROTEIN"/>
    <property type="match status" value="1"/>
</dbReference>
<accession>A0A9D5D855</accession>
<dbReference type="OrthoDB" id="1742084at2759"/>
<dbReference type="InterPro" id="IPR001487">
    <property type="entry name" value="Bromodomain"/>
</dbReference>
<dbReference type="InterPro" id="IPR001005">
    <property type="entry name" value="SANT/Myb"/>
</dbReference>
<gene>
    <name evidence="5" type="ORF">J5N97_005452</name>
</gene>
<feature type="compositionally biased region" description="Polar residues" evidence="3">
    <location>
        <begin position="348"/>
        <end position="368"/>
    </location>
</feature>
<name>A0A9D5D855_9LILI</name>
<evidence type="ECO:0000256" key="3">
    <source>
        <dbReference type="SAM" id="MobiDB-lite"/>
    </source>
</evidence>
<dbReference type="SMART" id="SM00717">
    <property type="entry name" value="SANT"/>
    <property type="match status" value="1"/>
</dbReference>